<evidence type="ECO:0000256" key="1">
    <source>
        <dbReference type="ARBA" id="ARBA00004651"/>
    </source>
</evidence>
<feature type="transmembrane region" description="Helical" evidence="8">
    <location>
        <begin position="124"/>
        <end position="143"/>
    </location>
</feature>
<dbReference type="Pfam" id="PF02535">
    <property type="entry name" value="Zip"/>
    <property type="match status" value="1"/>
</dbReference>
<keyword evidence="4 8" id="KW-0812">Transmembrane</keyword>
<dbReference type="InterPro" id="IPR003689">
    <property type="entry name" value="ZIP"/>
</dbReference>
<evidence type="ECO:0000313" key="9">
    <source>
        <dbReference type="EMBL" id="KXZ40538.1"/>
    </source>
</evidence>
<organism evidence="9 11">
    <name type="scientific">Alkalithermobacter thermoalcaliphilus JW-YL-7 = DSM 7308</name>
    <dbReference type="NCBI Taxonomy" id="1121328"/>
    <lineage>
        <taxon>Bacteria</taxon>
        <taxon>Bacillati</taxon>
        <taxon>Bacillota</taxon>
        <taxon>Clostridia</taxon>
        <taxon>Peptostreptococcales</taxon>
        <taxon>Tepidibacteraceae</taxon>
        <taxon>Alkalithermobacter</taxon>
    </lineage>
</organism>
<feature type="transmembrane region" description="Helical" evidence="8">
    <location>
        <begin position="183"/>
        <end position="199"/>
    </location>
</feature>
<feature type="transmembrane region" description="Helical" evidence="8">
    <location>
        <begin position="6"/>
        <end position="27"/>
    </location>
</feature>
<keyword evidence="12" id="KW-1185">Reference proteome</keyword>
<feature type="transmembrane region" description="Helical" evidence="8">
    <location>
        <begin position="62"/>
        <end position="81"/>
    </location>
</feature>
<evidence type="ECO:0000256" key="6">
    <source>
        <dbReference type="ARBA" id="ARBA00022989"/>
    </source>
</evidence>
<dbReference type="EMBL" id="FRBG01000004">
    <property type="protein sequence ID" value="SHK71417.1"/>
    <property type="molecule type" value="Genomic_DNA"/>
</dbReference>
<protein>
    <submittedName>
        <fullName evidence="10">Zinc transporter, ZIP family</fullName>
    </submittedName>
    <submittedName>
        <fullName evidence="9">Zinc/iron permease</fullName>
    </submittedName>
</protein>
<dbReference type="STRING" id="1121328.JWYL7_1613"/>
<dbReference type="OrthoDB" id="9787346at2"/>
<dbReference type="Proteomes" id="UP000092605">
    <property type="component" value="Unassembled WGS sequence"/>
</dbReference>
<keyword evidence="5" id="KW-0862">Zinc</keyword>
<comment type="similarity">
    <text evidence="2">Belongs to the ZIP transporter (TC 2.A.5) family.</text>
</comment>
<evidence type="ECO:0000256" key="7">
    <source>
        <dbReference type="ARBA" id="ARBA00023136"/>
    </source>
</evidence>
<proteinExistence type="inferred from homology"/>
<accession>A0A150FSI1</accession>
<dbReference type="GO" id="GO:0005886">
    <property type="term" value="C:plasma membrane"/>
    <property type="evidence" value="ECO:0007669"/>
    <property type="project" value="UniProtKB-SubCell"/>
</dbReference>
<evidence type="ECO:0000256" key="3">
    <source>
        <dbReference type="ARBA" id="ARBA00022475"/>
    </source>
</evidence>
<evidence type="ECO:0000256" key="5">
    <source>
        <dbReference type="ARBA" id="ARBA00022833"/>
    </source>
</evidence>
<dbReference type="PANTHER" id="PTHR11040:SF211">
    <property type="entry name" value="ZINC TRANSPORTER ZIP11"/>
    <property type="match status" value="1"/>
</dbReference>
<dbReference type="Proteomes" id="UP000323392">
    <property type="component" value="Unassembled WGS sequence"/>
</dbReference>
<evidence type="ECO:0000256" key="2">
    <source>
        <dbReference type="ARBA" id="ARBA00006939"/>
    </source>
</evidence>
<evidence type="ECO:0000256" key="8">
    <source>
        <dbReference type="SAM" id="Phobius"/>
    </source>
</evidence>
<comment type="subcellular location">
    <subcellularLocation>
        <location evidence="1">Cell membrane</location>
        <topology evidence="1">Multi-pass membrane protein</topology>
    </subcellularLocation>
</comment>
<gene>
    <name evidence="9" type="ORF">JWYL7_1613</name>
    <name evidence="10" type="ORF">SAMN05661008_00764</name>
</gene>
<evidence type="ECO:0000313" key="12">
    <source>
        <dbReference type="Proteomes" id="UP000323392"/>
    </source>
</evidence>
<name>A0A150FSI1_CLOPD</name>
<dbReference type="PANTHER" id="PTHR11040">
    <property type="entry name" value="ZINC/IRON TRANSPORTER"/>
    <property type="match status" value="1"/>
</dbReference>
<feature type="transmembrane region" description="Helical" evidence="8">
    <location>
        <begin position="34"/>
        <end position="56"/>
    </location>
</feature>
<reference evidence="9 11" key="1">
    <citation type="submission" date="2016-02" db="EMBL/GenBank/DDBJ databases">
        <title>Draft genome sequence for Clostridium paradoxum JW-YL-7.</title>
        <authorList>
            <person name="Utturkar S.M."/>
            <person name="Lancaster A."/>
            <person name="Poole F.L."/>
            <person name="Adams M.W."/>
            <person name="Brown S.D."/>
        </authorList>
    </citation>
    <scope>NUCLEOTIDE SEQUENCE [LARGE SCALE GENOMIC DNA]</scope>
    <source>
        <strain evidence="9 11">JW-YL-7</strain>
    </source>
</reference>
<reference evidence="10 12" key="2">
    <citation type="submission" date="2016-11" db="EMBL/GenBank/DDBJ databases">
        <authorList>
            <person name="Varghese N."/>
            <person name="Submissions S."/>
        </authorList>
    </citation>
    <scope>NUCLEOTIDE SEQUENCE [LARGE SCALE GENOMIC DNA]</scope>
    <source>
        <strain evidence="10 12">DSM 7308</strain>
    </source>
</reference>
<dbReference type="GO" id="GO:0005385">
    <property type="term" value="F:zinc ion transmembrane transporter activity"/>
    <property type="evidence" value="ECO:0007669"/>
    <property type="project" value="TreeGrafter"/>
</dbReference>
<sequence length="227" mass="24466">MILEITLIGFVAGIVGTVSGAIISLVFRKSIDKYLDIFMGLCGGIMLSVVSFELITESIQQMGTLNSVIFCIVGVLSTYLIKNSLEFEDNLRGGYLIFISMLIHNFPEGLAIGSSYLWKQSLGITLALIIGLHNIPEGLAMALSLIKGKMNVLKVFGLTFLAGVPMGIGSFVGAYFGNIFSDIIGIFLAIAAGTMLYITIDEIFPRSKPEYCVLGFLLGIFIVNLNG</sequence>
<dbReference type="RefSeq" id="WP_066071568.1">
    <property type="nucleotide sequence ID" value="NZ_FRBG01000004.1"/>
</dbReference>
<dbReference type="PATRIC" id="fig|1121328.3.peg.1624"/>
<comment type="caution">
    <text evidence="9">The sequence shown here is derived from an EMBL/GenBank/DDBJ whole genome shotgun (WGS) entry which is preliminary data.</text>
</comment>
<feature type="transmembrane region" description="Helical" evidence="8">
    <location>
        <begin position="155"/>
        <end position="177"/>
    </location>
</feature>
<evidence type="ECO:0000313" key="10">
    <source>
        <dbReference type="EMBL" id="SHK71417.1"/>
    </source>
</evidence>
<evidence type="ECO:0000313" key="11">
    <source>
        <dbReference type="Proteomes" id="UP000092605"/>
    </source>
</evidence>
<dbReference type="EMBL" id="LSFY01000001">
    <property type="protein sequence ID" value="KXZ40538.1"/>
    <property type="molecule type" value="Genomic_DNA"/>
</dbReference>
<keyword evidence="3" id="KW-1003">Cell membrane</keyword>
<evidence type="ECO:0000256" key="4">
    <source>
        <dbReference type="ARBA" id="ARBA00022692"/>
    </source>
</evidence>
<dbReference type="AlphaFoldDB" id="A0A150FSI1"/>
<keyword evidence="6 8" id="KW-1133">Transmembrane helix</keyword>
<feature type="transmembrane region" description="Helical" evidence="8">
    <location>
        <begin position="93"/>
        <end position="118"/>
    </location>
</feature>
<keyword evidence="7 8" id="KW-0472">Membrane</keyword>